<dbReference type="InterPro" id="IPR036291">
    <property type="entry name" value="NAD(P)-bd_dom_sf"/>
</dbReference>
<dbReference type="Gene3D" id="3.90.180.10">
    <property type="entry name" value="Medium-chain alcohol dehydrogenases, catalytic domain"/>
    <property type="match status" value="1"/>
</dbReference>
<dbReference type="OrthoDB" id="201656at2759"/>
<dbReference type="SUPFAM" id="SSF51735">
    <property type="entry name" value="NAD(P)-binding Rossmann-fold domains"/>
    <property type="match status" value="1"/>
</dbReference>
<sequence>MDSPPTDDTKHTADPLITEITHEEEISDNHSMKHTQETVNKAIPVIDYYENEVYSKEIPKYMRGIQLVKYGNLAESLQYSESIPVPKLDHKKSQILVQVKAAGVNPIDVKVASGNIKFATYALSLPTVIGADFAGFVVDKTDKVVDFDVGDHVCGTQRFPFTSHGTHAEYTLVDIHDATVAKKPKVIPFETAAAAGVAVIAAYKGIIEQGSIDDANKQEKRSIIIVGASGGVGNYALQLSRLINRDNTVIAICSAKNADINLSFGATKTIDYNNKEEFEEFVKASEHQEAFDIILDCVGSNEYFDKLSRLLKKKDGVYCSTVGLLEYFGSHGKFSFSAALRLLCKIGYRSMTLNGRYTVLNTLTGNSSDILKRKILPIIENKRLIAPIVTGHSTKIVAPIISNNSIIPLKYAHEAYKKILTNHTYGKIILTID</sequence>
<evidence type="ECO:0000313" key="3">
    <source>
        <dbReference type="Proteomes" id="UP000603453"/>
    </source>
</evidence>
<dbReference type="GO" id="GO:0016491">
    <property type="term" value="F:oxidoreductase activity"/>
    <property type="evidence" value="ECO:0007669"/>
    <property type="project" value="InterPro"/>
</dbReference>
<name>A0A8H7V4E7_9FUNG</name>
<feature type="domain" description="Enoyl reductase (ER)" evidence="1">
    <location>
        <begin position="72"/>
        <end position="430"/>
    </location>
</feature>
<dbReference type="Pfam" id="PF13602">
    <property type="entry name" value="ADH_zinc_N_2"/>
    <property type="match status" value="1"/>
</dbReference>
<protein>
    <recommendedName>
        <fullName evidence="1">Enoyl reductase (ER) domain-containing protein</fullName>
    </recommendedName>
</protein>
<gene>
    <name evidence="2" type="ORF">INT47_001899</name>
</gene>
<dbReference type="Pfam" id="PF08240">
    <property type="entry name" value="ADH_N"/>
    <property type="match status" value="1"/>
</dbReference>
<dbReference type="InterPro" id="IPR013154">
    <property type="entry name" value="ADH-like_N"/>
</dbReference>
<organism evidence="2 3">
    <name type="scientific">Mucor saturninus</name>
    <dbReference type="NCBI Taxonomy" id="64648"/>
    <lineage>
        <taxon>Eukaryota</taxon>
        <taxon>Fungi</taxon>
        <taxon>Fungi incertae sedis</taxon>
        <taxon>Mucoromycota</taxon>
        <taxon>Mucoromycotina</taxon>
        <taxon>Mucoromycetes</taxon>
        <taxon>Mucorales</taxon>
        <taxon>Mucorineae</taxon>
        <taxon>Mucoraceae</taxon>
        <taxon>Mucor</taxon>
    </lineage>
</organism>
<dbReference type="InterPro" id="IPR020843">
    <property type="entry name" value="ER"/>
</dbReference>
<comment type="caution">
    <text evidence="2">The sequence shown here is derived from an EMBL/GenBank/DDBJ whole genome shotgun (WGS) entry which is preliminary data.</text>
</comment>
<proteinExistence type="predicted"/>
<dbReference type="Gene3D" id="3.40.50.720">
    <property type="entry name" value="NAD(P)-binding Rossmann-like Domain"/>
    <property type="match status" value="1"/>
</dbReference>
<accession>A0A8H7V4E7</accession>
<dbReference type="Proteomes" id="UP000603453">
    <property type="component" value="Unassembled WGS sequence"/>
</dbReference>
<dbReference type="EMBL" id="JAEPRD010000014">
    <property type="protein sequence ID" value="KAG2209751.1"/>
    <property type="molecule type" value="Genomic_DNA"/>
</dbReference>
<dbReference type="PANTHER" id="PTHR11695">
    <property type="entry name" value="ALCOHOL DEHYDROGENASE RELATED"/>
    <property type="match status" value="1"/>
</dbReference>
<dbReference type="SUPFAM" id="SSF50129">
    <property type="entry name" value="GroES-like"/>
    <property type="match status" value="1"/>
</dbReference>
<reference evidence="2" key="1">
    <citation type="submission" date="2020-12" db="EMBL/GenBank/DDBJ databases">
        <title>Metabolic potential, ecology and presence of endohyphal bacteria is reflected in genomic diversity of Mucoromycotina.</title>
        <authorList>
            <person name="Muszewska A."/>
            <person name="Okrasinska A."/>
            <person name="Steczkiewicz K."/>
            <person name="Drgas O."/>
            <person name="Orlowska M."/>
            <person name="Perlinska-Lenart U."/>
            <person name="Aleksandrzak-Piekarczyk T."/>
            <person name="Szatraj K."/>
            <person name="Zielenkiewicz U."/>
            <person name="Pilsyk S."/>
            <person name="Malc E."/>
            <person name="Mieczkowski P."/>
            <person name="Kruszewska J.S."/>
            <person name="Biernat P."/>
            <person name="Pawlowska J."/>
        </authorList>
    </citation>
    <scope>NUCLEOTIDE SEQUENCE</scope>
    <source>
        <strain evidence="2">WA0000017839</strain>
    </source>
</reference>
<dbReference type="SMART" id="SM00829">
    <property type="entry name" value="PKS_ER"/>
    <property type="match status" value="1"/>
</dbReference>
<dbReference type="InterPro" id="IPR050700">
    <property type="entry name" value="YIM1/Zinc_Alcohol_DH_Fams"/>
</dbReference>
<keyword evidence="3" id="KW-1185">Reference proteome</keyword>
<evidence type="ECO:0000313" key="2">
    <source>
        <dbReference type="EMBL" id="KAG2209751.1"/>
    </source>
</evidence>
<evidence type="ECO:0000259" key="1">
    <source>
        <dbReference type="SMART" id="SM00829"/>
    </source>
</evidence>
<dbReference type="CDD" id="cd05289">
    <property type="entry name" value="MDR_like_2"/>
    <property type="match status" value="1"/>
</dbReference>
<dbReference type="AlphaFoldDB" id="A0A8H7V4E7"/>
<dbReference type="PANTHER" id="PTHR11695:SF648">
    <property type="entry name" value="ZINC-BINDING OXIDOREDUCTASE"/>
    <property type="match status" value="1"/>
</dbReference>
<dbReference type="InterPro" id="IPR011032">
    <property type="entry name" value="GroES-like_sf"/>
</dbReference>